<dbReference type="InterPro" id="IPR039422">
    <property type="entry name" value="MarR/SlyA-like"/>
</dbReference>
<dbReference type="EMBL" id="JBHTEY010000004">
    <property type="protein sequence ID" value="MFC7614765.1"/>
    <property type="molecule type" value="Genomic_DNA"/>
</dbReference>
<gene>
    <name evidence="3" type="ORF">ACFQV2_15785</name>
</gene>
<comment type="caution">
    <text evidence="3">The sequence shown here is derived from an EMBL/GenBank/DDBJ whole genome shotgun (WGS) entry which is preliminary data.</text>
</comment>
<dbReference type="SMART" id="SM00347">
    <property type="entry name" value="HTH_MARR"/>
    <property type="match status" value="1"/>
</dbReference>
<keyword evidence="4" id="KW-1185">Reference proteome</keyword>
<sequence length="174" mass="19183">MDDLDPRLHTVRLLRTIAARLDLLDARFAAEHDLHPTDLRALIHLLEARRAGVPATPGWLCGRLGLNSASVTALVDRLVRAGLVTRARDDHDRRRVLLSVHERAVDLGGLAVDDTTRDAISALDRCDPADLLAARRVLYEIARSMSGERPRNPVVPSGQSEAWTRSNQPTPSAR</sequence>
<proteinExistence type="predicted"/>
<feature type="compositionally biased region" description="Polar residues" evidence="1">
    <location>
        <begin position="157"/>
        <end position="174"/>
    </location>
</feature>
<evidence type="ECO:0000313" key="4">
    <source>
        <dbReference type="Proteomes" id="UP001596512"/>
    </source>
</evidence>
<evidence type="ECO:0000313" key="3">
    <source>
        <dbReference type="EMBL" id="MFC7614765.1"/>
    </source>
</evidence>
<dbReference type="InterPro" id="IPR036388">
    <property type="entry name" value="WH-like_DNA-bd_sf"/>
</dbReference>
<feature type="region of interest" description="Disordered" evidence="1">
    <location>
        <begin position="146"/>
        <end position="174"/>
    </location>
</feature>
<dbReference type="SUPFAM" id="SSF46785">
    <property type="entry name" value="Winged helix' DNA-binding domain"/>
    <property type="match status" value="1"/>
</dbReference>
<dbReference type="Pfam" id="PF12802">
    <property type="entry name" value="MarR_2"/>
    <property type="match status" value="1"/>
</dbReference>
<evidence type="ECO:0000259" key="2">
    <source>
        <dbReference type="SMART" id="SM00347"/>
    </source>
</evidence>
<organism evidence="3 4">
    <name type="scientific">Actinokineospora soli</name>
    <dbReference type="NCBI Taxonomy" id="1048753"/>
    <lineage>
        <taxon>Bacteria</taxon>
        <taxon>Bacillati</taxon>
        <taxon>Actinomycetota</taxon>
        <taxon>Actinomycetes</taxon>
        <taxon>Pseudonocardiales</taxon>
        <taxon>Pseudonocardiaceae</taxon>
        <taxon>Actinokineospora</taxon>
    </lineage>
</organism>
<dbReference type="PANTHER" id="PTHR33164">
    <property type="entry name" value="TRANSCRIPTIONAL REGULATOR, MARR FAMILY"/>
    <property type="match status" value="1"/>
</dbReference>
<dbReference type="InterPro" id="IPR000835">
    <property type="entry name" value="HTH_MarR-typ"/>
</dbReference>
<dbReference type="InterPro" id="IPR036390">
    <property type="entry name" value="WH_DNA-bd_sf"/>
</dbReference>
<feature type="domain" description="HTH marR-type" evidence="2">
    <location>
        <begin position="27"/>
        <end position="131"/>
    </location>
</feature>
<dbReference type="Gene3D" id="1.10.10.10">
    <property type="entry name" value="Winged helix-like DNA-binding domain superfamily/Winged helix DNA-binding domain"/>
    <property type="match status" value="1"/>
</dbReference>
<protein>
    <submittedName>
        <fullName evidence="3">MarR family winged helix-turn-helix transcriptional regulator</fullName>
    </submittedName>
</protein>
<accession>A0ABW2TLX2</accession>
<dbReference type="PANTHER" id="PTHR33164:SF106">
    <property type="entry name" value="TRANSCRIPTIONAL REGULATORY PROTEIN"/>
    <property type="match status" value="1"/>
</dbReference>
<evidence type="ECO:0000256" key="1">
    <source>
        <dbReference type="SAM" id="MobiDB-lite"/>
    </source>
</evidence>
<reference evidence="4" key="1">
    <citation type="journal article" date="2019" name="Int. J. Syst. Evol. Microbiol.">
        <title>The Global Catalogue of Microorganisms (GCM) 10K type strain sequencing project: providing services to taxonomists for standard genome sequencing and annotation.</title>
        <authorList>
            <consortium name="The Broad Institute Genomics Platform"/>
            <consortium name="The Broad Institute Genome Sequencing Center for Infectious Disease"/>
            <person name="Wu L."/>
            <person name="Ma J."/>
        </authorList>
    </citation>
    <scope>NUCLEOTIDE SEQUENCE [LARGE SCALE GENOMIC DNA]</scope>
    <source>
        <strain evidence="4">JCM 17695</strain>
    </source>
</reference>
<dbReference type="Proteomes" id="UP001596512">
    <property type="component" value="Unassembled WGS sequence"/>
</dbReference>
<name>A0ABW2TLX2_9PSEU</name>